<gene>
    <name evidence="10" type="ORF">L873DRAFT_1722996</name>
</gene>
<dbReference type="InterPro" id="IPR002151">
    <property type="entry name" value="Kinesin_light"/>
</dbReference>
<dbReference type="AlphaFoldDB" id="A0A3N4ISM5"/>
<feature type="non-terminal residue" evidence="10">
    <location>
        <position position="1"/>
    </location>
</feature>
<dbReference type="InterPro" id="IPR019734">
    <property type="entry name" value="TPR_rpt"/>
</dbReference>
<proteinExistence type="inferred from homology"/>
<evidence type="ECO:0000256" key="4">
    <source>
        <dbReference type="ARBA" id="ARBA00022701"/>
    </source>
</evidence>
<accession>A0A3N4ISM5</accession>
<organism evidence="10 11">
    <name type="scientific">Choiromyces venosus 120613-1</name>
    <dbReference type="NCBI Taxonomy" id="1336337"/>
    <lineage>
        <taxon>Eukaryota</taxon>
        <taxon>Fungi</taxon>
        <taxon>Dikarya</taxon>
        <taxon>Ascomycota</taxon>
        <taxon>Pezizomycotina</taxon>
        <taxon>Pezizomycetes</taxon>
        <taxon>Pezizales</taxon>
        <taxon>Tuberaceae</taxon>
        <taxon>Choiromyces</taxon>
    </lineage>
</organism>
<keyword evidence="3" id="KW-0963">Cytoplasm</keyword>
<dbReference type="SUPFAM" id="SSF48452">
    <property type="entry name" value="TPR-like"/>
    <property type="match status" value="1"/>
</dbReference>
<name>A0A3N4ISM5_9PEZI</name>
<evidence type="ECO:0000256" key="8">
    <source>
        <dbReference type="ARBA" id="ARBA00023175"/>
    </source>
</evidence>
<evidence type="ECO:0000256" key="2">
    <source>
        <dbReference type="ARBA" id="ARBA00009622"/>
    </source>
</evidence>
<evidence type="ECO:0000256" key="5">
    <source>
        <dbReference type="ARBA" id="ARBA00022737"/>
    </source>
</evidence>
<dbReference type="SMART" id="SM00028">
    <property type="entry name" value="TPR"/>
    <property type="match status" value="2"/>
</dbReference>
<dbReference type="Gene3D" id="1.25.40.10">
    <property type="entry name" value="Tetratricopeptide repeat domain"/>
    <property type="match status" value="1"/>
</dbReference>
<dbReference type="GO" id="GO:0005874">
    <property type="term" value="C:microtubule"/>
    <property type="evidence" value="ECO:0007669"/>
    <property type="project" value="UniProtKB-KW"/>
</dbReference>
<dbReference type="GO" id="GO:0007018">
    <property type="term" value="P:microtubule-based movement"/>
    <property type="evidence" value="ECO:0007669"/>
    <property type="project" value="TreeGrafter"/>
</dbReference>
<evidence type="ECO:0000313" key="11">
    <source>
        <dbReference type="Proteomes" id="UP000276215"/>
    </source>
</evidence>
<evidence type="ECO:0000256" key="7">
    <source>
        <dbReference type="ARBA" id="ARBA00023054"/>
    </source>
</evidence>
<reference evidence="10 11" key="1">
    <citation type="journal article" date="2018" name="Nat. Ecol. Evol.">
        <title>Pezizomycetes genomes reveal the molecular basis of ectomycorrhizal truffle lifestyle.</title>
        <authorList>
            <person name="Murat C."/>
            <person name="Payen T."/>
            <person name="Noel B."/>
            <person name="Kuo A."/>
            <person name="Morin E."/>
            <person name="Chen J."/>
            <person name="Kohler A."/>
            <person name="Krizsan K."/>
            <person name="Balestrini R."/>
            <person name="Da Silva C."/>
            <person name="Montanini B."/>
            <person name="Hainaut M."/>
            <person name="Levati E."/>
            <person name="Barry K.W."/>
            <person name="Belfiori B."/>
            <person name="Cichocki N."/>
            <person name="Clum A."/>
            <person name="Dockter R.B."/>
            <person name="Fauchery L."/>
            <person name="Guy J."/>
            <person name="Iotti M."/>
            <person name="Le Tacon F."/>
            <person name="Lindquist E.A."/>
            <person name="Lipzen A."/>
            <person name="Malagnac F."/>
            <person name="Mello A."/>
            <person name="Molinier V."/>
            <person name="Miyauchi S."/>
            <person name="Poulain J."/>
            <person name="Riccioni C."/>
            <person name="Rubini A."/>
            <person name="Sitrit Y."/>
            <person name="Splivallo R."/>
            <person name="Traeger S."/>
            <person name="Wang M."/>
            <person name="Zifcakova L."/>
            <person name="Wipf D."/>
            <person name="Zambonelli A."/>
            <person name="Paolocci F."/>
            <person name="Nowrousian M."/>
            <person name="Ottonello S."/>
            <person name="Baldrian P."/>
            <person name="Spatafora J.W."/>
            <person name="Henrissat B."/>
            <person name="Nagy L.G."/>
            <person name="Aury J.M."/>
            <person name="Wincker P."/>
            <person name="Grigoriev I.V."/>
            <person name="Bonfante P."/>
            <person name="Martin F.M."/>
        </authorList>
    </citation>
    <scope>NUCLEOTIDE SEQUENCE [LARGE SCALE GENOMIC DNA]</scope>
    <source>
        <strain evidence="10 11">120613-1</strain>
    </source>
</reference>
<dbReference type="Pfam" id="PF13374">
    <property type="entry name" value="TPR_10"/>
    <property type="match status" value="1"/>
</dbReference>
<keyword evidence="8" id="KW-0505">Motor protein</keyword>
<keyword evidence="7" id="KW-0175">Coiled coil</keyword>
<evidence type="ECO:0000256" key="1">
    <source>
        <dbReference type="ARBA" id="ARBA00004245"/>
    </source>
</evidence>
<dbReference type="GO" id="GO:0019894">
    <property type="term" value="F:kinesin binding"/>
    <property type="evidence" value="ECO:0007669"/>
    <property type="project" value="TreeGrafter"/>
</dbReference>
<keyword evidence="6" id="KW-0802">TPR repeat</keyword>
<evidence type="ECO:0000256" key="3">
    <source>
        <dbReference type="ARBA" id="ARBA00022490"/>
    </source>
</evidence>
<keyword evidence="4" id="KW-0493">Microtubule</keyword>
<keyword evidence="9" id="KW-0206">Cytoskeleton</keyword>
<evidence type="ECO:0000313" key="10">
    <source>
        <dbReference type="EMBL" id="RPA89183.1"/>
    </source>
</evidence>
<keyword evidence="5" id="KW-0677">Repeat</keyword>
<sequence>NNLALLLQTLGRHGESETMSRRALEGYEKVLGPDHPNALSSVHNLAAVLEDQGKYDESEKMWGRALEAHEKALGQEHDEVYKTLKRLAGLYEKQRKYSQAEEAYERVCTGFSKTLGKQHPTTLECISKLMELQVTKSAAVRTSAIDTEVVINDVNNRRSLRDRLRELTWLRGRRGLGGGKSGKRL</sequence>
<dbReference type="EMBL" id="ML120606">
    <property type="protein sequence ID" value="RPA89183.1"/>
    <property type="molecule type" value="Genomic_DNA"/>
</dbReference>
<dbReference type="OrthoDB" id="5986190at2759"/>
<dbReference type="Proteomes" id="UP000276215">
    <property type="component" value="Unassembled WGS sequence"/>
</dbReference>
<protein>
    <submittedName>
        <fullName evidence="10">Uncharacterized protein</fullName>
    </submittedName>
</protein>
<dbReference type="PANTHER" id="PTHR45783">
    <property type="entry name" value="KINESIN LIGHT CHAIN"/>
    <property type="match status" value="1"/>
</dbReference>
<dbReference type="GO" id="GO:0005737">
    <property type="term" value="C:cytoplasm"/>
    <property type="evidence" value="ECO:0007669"/>
    <property type="project" value="TreeGrafter"/>
</dbReference>
<comment type="subcellular location">
    <subcellularLocation>
        <location evidence="1">Cytoplasm</location>
        <location evidence="1">Cytoskeleton</location>
    </subcellularLocation>
</comment>
<dbReference type="InterPro" id="IPR011990">
    <property type="entry name" value="TPR-like_helical_dom_sf"/>
</dbReference>
<dbReference type="PANTHER" id="PTHR45783:SF3">
    <property type="entry name" value="KINESIN LIGHT CHAIN"/>
    <property type="match status" value="1"/>
</dbReference>
<dbReference type="STRING" id="1336337.A0A3N4ISM5"/>
<dbReference type="Pfam" id="PF13424">
    <property type="entry name" value="TPR_12"/>
    <property type="match status" value="1"/>
</dbReference>
<evidence type="ECO:0000256" key="9">
    <source>
        <dbReference type="ARBA" id="ARBA00023212"/>
    </source>
</evidence>
<comment type="similarity">
    <text evidence="2">Belongs to the kinesin light chain family.</text>
</comment>
<dbReference type="GO" id="GO:0005871">
    <property type="term" value="C:kinesin complex"/>
    <property type="evidence" value="ECO:0007669"/>
    <property type="project" value="InterPro"/>
</dbReference>
<keyword evidence="11" id="KW-1185">Reference proteome</keyword>
<evidence type="ECO:0000256" key="6">
    <source>
        <dbReference type="ARBA" id="ARBA00022803"/>
    </source>
</evidence>